<feature type="non-terminal residue" evidence="13">
    <location>
        <position position="73"/>
    </location>
</feature>
<gene>
    <name evidence="13" type="ORF">S01H1_47057</name>
</gene>
<evidence type="ECO:0000256" key="6">
    <source>
        <dbReference type="ARBA" id="ARBA00022741"/>
    </source>
</evidence>
<evidence type="ECO:0000256" key="3">
    <source>
        <dbReference type="ARBA" id="ARBA00012142"/>
    </source>
</evidence>
<sequence>MNVFVPKVTAAQRLGEGWCYTKTVATIGPASRNPEVLSQLIRAGIDVIRLNFSHGEREEHRDVIANIRHVARE</sequence>
<comment type="similarity">
    <text evidence="2">Belongs to the pyruvate kinase family.</text>
</comment>
<dbReference type="AlphaFoldDB" id="X0W1Q8"/>
<dbReference type="InterPro" id="IPR040442">
    <property type="entry name" value="Pyrv_kinase-like_dom_sf"/>
</dbReference>
<dbReference type="InterPro" id="IPR001697">
    <property type="entry name" value="Pyr_Knase"/>
</dbReference>
<name>X0W1Q8_9ZZZZ</name>
<keyword evidence="5" id="KW-0479">Metal-binding</keyword>
<comment type="pathway">
    <text evidence="1">Carbohydrate degradation; glycolysis; pyruvate from D-glyceraldehyde 3-phosphate: step 5/5.</text>
</comment>
<protein>
    <recommendedName>
        <fullName evidence="3">pyruvate kinase</fullName>
        <ecNumber evidence="3">2.7.1.40</ecNumber>
    </recommendedName>
</protein>
<evidence type="ECO:0000256" key="5">
    <source>
        <dbReference type="ARBA" id="ARBA00022723"/>
    </source>
</evidence>
<keyword evidence="11" id="KW-0670">Pyruvate</keyword>
<dbReference type="SUPFAM" id="SSF51621">
    <property type="entry name" value="Phosphoenolpyruvate/pyruvate domain"/>
    <property type="match status" value="1"/>
</dbReference>
<organism evidence="13">
    <name type="scientific">marine sediment metagenome</name>
    <dbReference type="NCBI Taxonomy" id="412755"/>
    <lineage>
        <taxon>unclassified sequences</taxon>
        <taxon>metagenomes</taxon>
        <taxon>ecological metagenomes</taxon>
    </lineage>
</organism>
<dbReference type="EMBL" id="BARS01030159">
    <property type="protein sequence ID" value="GAG18573.1"/>
    <property type="molecule type" value="Genomic_DNA"/>
</dbReference>
<evidence type="ECO:0000256" key="7">
    <source>
        <dbReference type="ARBA" id="ARBA00022777"/>
    </source>
</evidence>
<evidence type="ECO:0000256" key="11">
    <source>
        <dbReference type="ARBA" id="ARBA00023317"/>
    </source>
</evidence>
<keyword evidence="8" id="KW-0067">ATP-binding</keyword>
<comment type="caution">
    <text evidence="13">The sequence shown here is derived from an EMBL/GenBank/DDBJ whole genome shotgun (WGS) entry which is preliminary data.</text>
</comment>
<keyword evidence="4" id="KW-0808">Transferase</keyword>
<dbReference type="PANTHER" id="PTHR11817">
    <property type="entry name" value="PYRUVATE KINASE"/>
    <property type="match status" value="1"/>
</dbReference>
<accession>X0W1Q8</accession>
<evidence type="ECO:0000256" key="1">
    <source>
        <dbReference type="ARBA" id="ARBA00004997"/>
    </source>
</evidence>
<dbReference type="Gene3D" id="3.20.20.60">
    <property type="entry name" value="Phosphoenolpyruvate-binding domains"/>
    <property type="match status" value="1"/>
</dbReference>
<keyword evidence="6" id="KW-0547">Nucleotide-binding</keyword>
<dbReference type="GO" id="GO:0016301">
    <property type="term" value="F:kinase activity"/>
    <property type="evidence" value="ECO:0007669"/>
    <property type="project" value="UniProtKB-KW"/>
</dbReference>
<keyword evidence="9" id="KW-0460">Magnesium</keyword>
<evidence type="ECO:0000256" key="2">
    <source>
        <dbReference type="ARBA" id="ARBA00008663"/>
    </source>
</evidence>
<dbReference type="InterPro" id="IPR015793">
    <property type="entry name" value="Pyrv_Knase_brl"/>
</dbReference>
<dbReference type="GO" id="GO:0030955">
    <property type="term" value="F:potassium ion binding"/>
    <property type="evidence" value="ECO:0007669"/>
    <property type="project" value="InterPro"/>
</dbReference>
<evidence type="ECO:0000256" key="8">
    <source>
        <dbReference type="ARBA" id="ARBA00022840"/>
    </source>
</evidence>
<dbReference type="EC" id="2.7.1.40" evidence="3"/>
<dbReference type="GO" id="GO:0005524">
    <property type="term" value="F:ATP binding"/>
    <property type="evidence" value="ECO:0007669"/>
    <property type="project" value="UniProtKB-KW"/>
</dbReference>
<reference evidence="13" key="1">
    <citation type="journal article" date="2014" name="Front. Microbiol.">
        <title>High frequency of phylogenetically diverse reductive dehalogenase-homologous genes in deep subseafloor sedimentary metagenomes.</title>
        <authorList>
            <person name="Kawai M."/>
            <person name="Futagami T."/>
            <person name="Toyoda A."/>
            <person name="Takaki Y."/>
            <person name="Nishi S."/>
            <person name="Hori S."/>
            <person name="Arai W."/>
            <person name="Tsubouchi T."/>
            <person name="Morono Y."/>
            <person name="Uchiyama I."/>
            <person name="Ito T."/>
            <person name="Fujiyama A."/>
            <person name="Inagaki F."/>
            <person name="Takami H."/>
        </authorList>
    </citation>
    <scope>NUCLEOTIDE SEQUENCE</scope>
    <source>
        <strain evidence="13">Expedition CK06-06</strain>
    </source>
</reference>
<evidence type="ECO:0000259" key="12">
    <source>
        <dbReference type="Pfam" id="PF00224"/>
    </source>
</evidence>
<dbReference type="UniPathway" id="UPA00109">
    <property type="reaction ID" value="UER00188"/>
</dbReference>
<evidence type="ECO:0000256" key="10">
    <source>
        <dbReference type="ARBA" id="ARBA00023152"/>
    </source>
</evidence>
<keyword evidence="10" id="KW-0324">Glycolysis</keyword>
<proteinExistence type="inferred from homology"/>
<dbReference type="Pfam" id="PF00224">
    <property type="entry name" value="PK"/>
    <property type="match status" value="1"/>
</dbReference>
<evidence type="ECO:0000256" key="9">
    <source>
        <dbReference type="ARBA" id="ARBA00022842"/>
    </source>
</evidence>
<dbReference type="GO" id="GO:0004743">
    <property type="term" value="F:pyruvate kinase activity"/>
    <property type="evidence" value="ECO:0007669"/>
    <property type="project" value="UniProtKB-EC"/>
</dbReference>
<feature type="domain" description="Pyruvate kinase barrel" evidence="12">
    <location>
        <begin position="21"/>
        <end position="72"/>
    </location>
</feature>
<evidence type="ECO:0000256" key="4">
    <source>
        <dbReference type="ARBA" id="ARBA00022679"/>
    </source>
</evidence>
<dbReference type="GO" id="GO:0000287">
    <property type="term" value="F:magnesium ion binding"/>
    <property type="evidence" value="ECO:0007669"/>
    <property type="project" value="InterPro"/>
</dbReference>
<dbReference type="InterPro" id="IPR015813">
    <property type="entry name" value="Pyrv/PenolPyrv_kinase-like_dom"/>
</dbReference>
<evidence type="ECO:0000313" key="13">
    <source>
        <dbReference type="EMBL" id="GAG18573.1"/>
    </source>
</evidence>
<keyword evidence="7" id="KW-0418">Kinase</keyword>